<dbReference type="InterPro" id="IPR036627">
    <property type="entry name" value="CobW-likC_sf"/>
</dbReference>
<feature type="region of interest" description="Disordered" evidence="7">
    <location>
        <begin position="231"/>
        <end position="271"/>
    </location>
</feature>
<dbReference type="GO" id="GO:0009236">
    <property type="term" value="P:cobalamin biosynthetic process"/>
    <property type="evidence" value="ECO:0007669"/>
    <property type="project" value="InterPro"/>
</dbReference>
<dbReference type="Pfam" id="PF07683">
    <property type="entry name" value="CobW_C"/>
    <property type="match status" value="1"/>
</dbReference>
<dbReference type="AlphaFoldDB" id="A0A0P1GLD8"/>
<evidence type="ECO:0000256" key="6">
    <source>
        <dbReference type="ARBA" id="ARBA00049117"/>
    </source>
</evidence>
<keyword evidence="10" id="KW-1185">Reference proteome</keyword>
<dbReference type="Proteomes" id="UP000051681">
    <property type="component" value="Unassembled WGS sequence"/>
</dbReference>
<dbReference type="InterPro" id="IPR012824">
    <property type="entry name" value="CobW"/>
</dbReference>
<dbReference type="PANTHER" id="PTHR13748:SF62">
    <property type="entry name" value="COBW DOMAIN-CONTAINING PROTEIN"/>
    <property type="match status" value="1"/>
</dbReference>
<accession>A0A0P1GLD8</accession>
<dbReference type="PANTHER" id="PTHR13748">
    <property type="entry name" value="COBW-RELATED"/>
    <property type="match status" value="1"/>
</dbReference>
<feature type="domain" description="CobW C-terminal" evidence="8">
    <location>
        <begin position="274"/>
        <end position="364"/>
    </location>
</feature>
<sequence length="364" mass="39715">MPAKIPATVVTGFLGAGKTTLIRNMLANANGKRIALIINEFGDLGVDGDILKGCGDETCTEDDIMELSNGCICCTVAEDFIPTLEKLLDRDQKPDHIVIETSGLALPQPLVRAFNWPEISTRVTVDGVVTVVDGRAVHDGQFAHNVAAVDAQRKMDENLDHETPLSELFADQVTCADMIVVNKSDLLSEDEASELTAKLKSESRSGVQVVKASMGALPVDVLLGQGVGAEGDMDARHESHHHHHHDDNHHHDDDHHDDHDHDHHHHHDHDHDAFESFVVERAEVADPKAFADQVVSVIRDHGILRLKGFAAVEGKPMRLTLQAVGPRIDTYFDQPFGSAPRQTRLVVIGESGLDRAAIEKALQA</sequence>
<dbReference type="GO" id="GO:0016787">
    <property type="term" value="F:hydrolase activity"/>
    <property type="evidence" value="ECO:0007669"/>
    <property type="project" value="UniProtKB-KW"/>
</dbReference>
<dbReference type="InterPro" id="IPR051316">
    <property type="entry name" value="Zinc-reg_GTPase_activator"/>
</dbReference>
<dbReference type="SUPFAM" id="SSF52540">
    <property type="entry name" value="P-loop containing nucleoside triphosphate hydrolases"/>
    <property type="match status" value="1"/>
</dbReference>
<dbReference type="CDD" id="cd03112">
    <property type="entry name" value="CobW-like"/>
    <property type="match status" value="1"/>
</dbReference>
<evidence type="ECO:0000256" key="7">
    <source>
        <dbReference type="SAM" id="MobiDB-lite"/>
    </source>
</evidence>
<evidence type="ECO:0000313" key="9">
    <source>
        <dbReference type="EMBL" id="CUH82846.1"/>
    </source>
</evidence>
<gene>
    <name evidence="9" type="primary">yciC_1</name>
    <name evidence="9" type="ORF">TM5383_00028</name>
</gene>
<comment type="catalytic activity">
    <reaction evidence="6">
        <text>GTP + H2O = GDP + phosphate + H(+)</text>
        <dbReference type="Rhea" id="RHEA:19669"/>
        <dbReference type="ChEBI" id="CHEBI:15377"/>
        <dbReference type="ChEBI" id="CHEBI:15378"/>
        <dbReference type="ChEBI" id="CHEBI:37565"/>
        <dbReference type="ChEBI" id="CHEBI:43474"/>
        <dbReference type="ChEBI" id="CHEBI:58189"/>
    </reaction>
    <physiologicalReaction direction="left-to-right" evidence="6">
        <dbReference type="Rhea" id="RHEA:19670"/>
    </physiologicalReaction>
</comment>
<evidence type="ECO:0000256" key="3">
    <source>
        <dbReference type="ARBA" id="ARBA00023186"/>
    </source>
</evidence>
<dbReference type="EMBL" id="CYSF01000001">
    <property type="protein sequence ID" value="CUH82846.1"/>
    <property type="molecule type" value="Genomic_DNA"/>
</dbReference>
<dbReference type="RefSeq" id="WP_058317023.1">
    <property type="nucleotide sequence ID" value="NZ_CYSF01000001.1"/>
</dbReference>
<dbReference type="InterPro" id="IPR011629">
    <property type="entry name" value="CobW-like_C"/>
</dbReference>
<keyword evidence="1" id="KW-0547">Nucleotide-binding</keyword>
<dbReference type="NCBIfam" id="TIGR02475">
    <property type="entry name" value="CobW"/>
    <property type="match status" value="1"/>
</dbReference>
<comment type="function">
    <text evidence="5">Zinc chaperone that directly transfers zinc cofactor to target proteins, thereby activating them. Zinc is transferred from the CXCC motif in the GTPase domain to the zinc binding site in target proteins in a process requiring GTP hydrolysis.</text>
</comment>
<reference evidence="9 10" key="1">
    <citation type="submission" date="2015-09" db="EMBL/GenBank/DDBJ databases">
        <authorList>
            <consortium name="Swine Surveillance"/>
        </authorList>
    </citation>
    <scope>NUCLEOTIDE SEQUENCE [LARGE SCALE GENOMIC DNA]</scope>
    <source>
        <strain evidence="9 10">CECT 8383</strain>
    </source>
</reference>
<dbReference type="Gene3D" id="3.40.50.300">
    <property type="entry name" value="P-loop containing nucleotide triphosphate hydrolases"/>
    <property type="match status" value="1"/>
</dbReference>
<evidence type="ECO:0000256" key="2">
    <source>
        <dbReference type="ARBA" id="ARBA00022801"/>
    </source>
</evidence>
<dbReference type="SUPFAM" id="SSF90002">
    <property type="entry name" value="Hypothetical protein YjiA, C-terminal domain"/>
    <property type="match status" value="1"/>
</dbReference>
<dbReference type="STRING" id="340021.TM5383_00028"/>
<name>A0A0P1GLD8_9RHOB</name>
<keyword evidence="3" id="KW-0143">Chaperone</keyword>
<keyword evidence="2" id="KW-0378">Hydrolase</keyword>
<comment type="similarity">
    <text evidence="4">Belongs to the SIMIBI class G3E GTPase family. ZNG1 subfamily.</text>
</comment>
<organism evidence="9 10">
    <name type="scientific">Thalassovita mediterranea</name>
    <dbReference type="NCBI Taxonomy" id="340021"/>
    <lineage>
        <taxon>Bacteria</taxon>
        <taxon>Pseudomonadati</taxon>
        <taxon>Pseudomonadota</taxon>
        <taxon>Alphaproteobacteria</taxon>
        <taxon>Rhodobacterales</taxon>
        <taxon>Roseobacteraceae</taxon>
        <taxon>Thalassovita</taxon>
    </lineage>
</organism>
<dbReference type="GO" id="GO:0000166">
    <property type="term" value="F:nucleotide binding"/>
    <property type="evidence" value="ECO:0007669"/>
    <property type="project" value="UniProtKB-KW"/>
</dbReference>
<dbReference type="SMART" id="SM00833">
    <property type="entry name" value="CobW_C"/>
    <property type="match status" value="1"/>
</dbReference>
<evidence type="ECO:0000259" key="8">
    <source>
        <dbReference type="SMART" id="SM00833"/>
    </source>
</evidence>
<proteinExistence type="inferred from homology"/>
<dbReference type="InterPro" id="IPR027417">
    <property type="entry name" value="P-loop_NTPase"/>
</dbReference>
<dbReference type="Pfam" id="PF02492">
    <property type="entry name" value="cobW"/>
    <property type="match status" value="1"/>
</dbReference>
<evidence type="ECO:0000313" key="10">
    <source>
        <dbReference type="Proteomes" id="UP000051681"/>
    </source>
</evidence>
<dbReference type="OrthoDB" id="9808822at2"/>
<evidence type="ECO:0000256" key="1">
    <source>
        <dbReference type="ARBA" id="ARBA00022741"/>
    </source>
</evidence>
<dbReference type="GO" id="GO:0005737">
    <property type="term" value="C:cytoplasm"/>
    <property type="evidence" value="ECO:0007669"/>
    <property type="project" value="TreeGrafter"/>
</dbReference>
<evidence type="ECO:0000256" key="4">
    <source>
        <dbReference type="ARBA" id="ARBA00034320"/>
    </source>
</evidence>
<dbReference type="InterPro" id="IPR003495">
    <property type="entry name" value="CobW/HypB/UreG_nucleotide-bd"/>
</dbReference>
<dbReference type="Gene3D" id="3.30.1220.10">
    <property type="entry name" value="CobW-like, C-terminal domain"/>
    <property type="match status" value="1"/>
</dbReference>
<protein>
    <submittedName>
        <fullName evidence="9">Putative metal chaperone YciC</fullName>
    </submittedName>
</protein>
<evidence type="ECO:0000256" key="5">
    <source>
        <dbReference type="ARBA" id="ARBA00045658"/>
    </source>
</evidence>
<feature type="compositionally biased region" description="Basic and acidic residues" evidence="7">
    <location>
        <begin position="245"/>
        <end position="261"/>
    </location>
</feature>